<comment type="subcellular location">
    <subcellularLocation>
        <location evidence="1">Cell inner membrane</location>
    </subcellularLocation>
</comment>
<dbReference type="GO" id="GO:0009276">
    <property type="term" value="C:Gram-negative-bacterium-type cell wall"/>
    <property type="evidence" value="ECO:0007669"/>
    <property type="project" value="InterPro"/>
</dbReference>
<keyword evidence="4" id="KW-1003">Cell membrane</keyword>
<evidence type="ECO:0000256" key="8">
    <source>
        <dbReference type="ARBA" id="ARBA00022989"/>
    </source>
</evidence>
<evidence type="ECO:0000256" key="6">
    <source>
        <dbReference type="ARBA" id="ARBA00022692"/>
    </source>
</evidence>
<keyword evidence="9" id="KW-0472">Membrane</keyword>
<evidence type="ECO:0000256" key="1">
    <source>
        <dbReference type="ARBA" id="ARBA00004533"/>
    </source>
</evidence>
<feature type="non-terminal residue" evidence="11">
    <location>
        <position position="1"/>
    </location>
</feature>
<evidence type="ECO:0000256" key="2">
    <source>
        <dbReference type="ARBA" id="ARBA00005318"/>
    </source>
</evidence>
<accession>A0A9E4KBQ5</accession>
<dbReference type="AlphaFoldDB" id="A0A9E4KBQ5"/>
<dbReference type="GO" id="GO:0015627">
    <property type="term" value="C:type II protein secretion system complex"/>
    <property type="evidence" value="ECO:0007669"/>
    <property type="project" value="InterPro"/>
</dbReference>
<keyword evidence="7" id="KW-0653">Protein transport</keyword>
<gene>
    <name evidence="11" type="primary">gspL</name>
    <name evidence="11" type="ORF">JAZ07_05450</name>
</gene>
<protein>
    <submittedName>
        <fullName evidence="11">Type II secretion system protein GspL</fullName>
    </submittedName>
</protein>
<reference evidence="11" key="1">
    <citation type="journal article" date="2021" name="Proc. Natl. Acad. Sci. U.S.A.">
        <title>Global biogeography of chemosynthetic symbionts reveals both localized and globally distributed symbiont groups. .</title>
        <authorList>
            <person name="Osvatic J.T."/>
            <person name="Wilkins L.G.E."/>
            <person name="Leibrecht L."/>
            <person name="Leray M."/>
            <person name="Zauner S."/>
            <person name="Polzin J."/>
            <person name="Camacho Y."/>
            <person name="Gros O."/>
            <person name="van Gils J.A."/>
            <person name="Eisen J.A."/>
            <person name="Petersen J.M."/>
            <person name="Yuen B."/>
        </authorList>
    </citation>
    <scope>NUCLEOTIDE SEQUENCE</scope>
    <source>
        <strain evidence="11">MAGclacostrist064TRANS</strain>
    </source>
</reference>
<evidence type="ECO:0000256" key="3">
    <source>
        <dbReference type="ARBA" id="ARBA00022448"/>
    </source>
</evidence>
<dbReference type="Pfam" id="PF12693">
    <property type="entry name" value="GspL_C"/>
    <property type="match status" value="1"/>
</dbReference>
<keyword evidence="8" id="KW-1133">Transmembrane helix</keyword>
<dbReference type="InterPro" id="IPR025691">
    <property type="entry name" value="GspL_pp_dom"/>
</dbReference>
<organism evidence="11 12">
    <name type="scientific">Candidatus Thiodiazotropha taylori</name>
    <dbReference type="NCBI Taxonomy" id="2792791"/>
    <lineage>
        <taxon>Bacteria</taxon>
        <taxon>Pseudomonadati</taxon>
        <taxon>Pseudomonadota</taxon>
        <taxon>Gammaproteobacteria</taxon>
        <taxon>Chromatiales</taxon>
        <taxon>Sedimenticolaceae</taxon>
        <taxon>Candidatus Thiodiazotropha</taxon>
    </lineage>
</organism>
<evidence type="ECO:0000313" key="11">
    <source>
        <dbReference type="EMBL" id="MCG7945777.1"/>
    </source>
</evidence>
<comment type="similarity">
    <text evidence="2">Belongs to the GSP L family.</text>
</comment>
<feature type="domain" description="GspL periplasmic" evidence="10">
    <location>
        <begin position="108"/>
        <end position="260"/>
    </location>
</feature>
<dbReference type="InterPro" id="IPR007812">
    <property type="entry name" value="T2SS_protein-GspL"/>
</dbReference>
<dbReference type="GO" id="GO:0005886">
    <property type="term" value="C:plasma membrane"/>
    <property type="evidence" value="ECO:0007669"/>
    <property type="project" value="UniProtKB-SubCell"/>
</dbReference>
<dbReference type="Proteomes" id="UP000886667">
    <property type="component" value="Unassembled WGS sequence"/>
</dbReference>
<dbReference type="GO" id="GO:0015628">
    <property type="term" value="P:protein secretion by the type II secretion system"/>
    <property type="evidence" value="ECO:0007669"/>
    <property type="project" value="InterPro"/>
</dbReference>
<keyword evidence="3" id="KW-0813">Transport</keyword>
<evidence type="ECO:0000313" key="12">
    <source>
        <dbReference type="Proteomes" id="UP000886667"/>
    </source>
</evidence>
<dbReference type="NCBIfam" id="TIGR01709">
    <property type="entry name" value="typeII_sec_gspL"/>
    <property type="match status" value="1"/>
</dbReference>
<keyword evidence="6" id="KW-0812">Transmembrane</keyword>
<evidence type="ECO:0000256" key="9">
    <source>
        <dbReference type="ARBA" id="ARBA00023136"/>
    </source>
</evidence>
<name>A0A9E4KBQ5_9GAMM</name>
<dbReference type="Gene3D" id="3.30.1360.100">
    <property type="entry name" value="General secretion pathway protein M, EpsM"/>
    <property type="match status" value="1"/>
</dbReference>
<evidence type="ECO:0000256" key="7">
    <source>
        <dbReference type="ARBA" id="ARBA00022927"/>
    </source>
</evidence>
<evidence type="ECO:0000256" key="4">
    <source>
        <dbReference type="ARBA" id="ARBA00022475"/>
    </source>
</evidence>
<evidence type="ECO:0000256" key="5">
    <source>
        <dbReference type="ARBA" id="ARBA00022519"/>
    </source>
</evidence>
<keyword evidence="5" id="KW-0997">Cell inner membrane</keyword>
<sequence length="264" mass="29584">LYQSDHQLQIRTQSNLGYSVDGVNGGEFLKLALQQAGESAPHKLILYRLEGSRAELDLESLAADCEIVTRELGQLGDLTSLLADNLHEKQLLNLLQGEYLRVDKTTLQWRRWLPAAVLALLFIGLSIGSSIQEYNQYDRQSKLLHAQIRETFQQAFPEVKRIVDPRAQMEQRLKSLQRGQSGSFAQFASLFVPSASVIKNSPNTTLQNISFRDGQLNLQLTIKELQALETLKKTIESKRLTVEIRSANAADNKVTSHLRITGGS</sequence>
<comment type="caution">
    <text evidence="11">The sequence shown here is derived from an EMBL/GenBank/DDBJ whole genome shotgun (WGS) entry which is preliminary data.</text>
</comment>
<dbReference type="EMBL" id="JAEPCM010000174">
    <property type="protein sequence ID" value="MCG7945777.1"/>
    <property type="molecule type" value="Genomic_DNA"/>
</dbReference>
<proteinExistence type="inferred from homology"/>
<evidence type="ECO:0000259" key="10">
    <source>
        <dbReference type="Pfam" id="PF12693"/>
    </source>
</evidence>